<reference evidence="1 2" key="1">
    <citation type="submission" date="2019-03" db="EMBL/GenBank/DDBJ databases">
        <title>First draft genome of Liparis tanakae, snailfish: a comprehensive survey of snailfish specific genes.</title>
        <authorList>
            <person name="Kim W."/>
            <person name="Song I."/>
            <person name="Jeong J.-H."/>
            <person name="Kim D."/>
            <person name="Kim S."/>
            <person name="Ryu S."/>
            <person name="Song J.Y."/>
            <person name="Lee S.K."/>
        </authorList>
    </citation>
    <scope>NUCLEOTIDE SEQUENCE [LARGE SCALE GENOMIC DNA]</scope>
    <source>
        <tissue evidence="1">Muscle</tissue>
    </source>
</reference>
<proteinExistence type="predicted"/>
<dbReference type="Proteomes" id="UP000314294">
    <property type="component" value="Unassembled WGS sequence"/>
</dbReference>
<accession>A0A4Z2GGT6</accession>
<keyword evidence="2" id="KW-1185">Reference proteome</keyword>
<dbReference type="EMBL" id="SRLO01000550">
    <property type="protein sequence ID" value="TNN52345.1"/>
    <property type="molecule type" value="Genomic_DNA"/>
</dbReference>
<comment type="caution">
    <text evidence="1">The sequence shown here is derived from an EMBL/GenBank/DDBJ whole genome shotgun (WGS) entry which is preliminary data.</text>
</comment>
<dbReference type="AlphaFoldDB" id="A0A4Z2GGT6"/>
<organism evidence="1 2">
    <name type="scientific">Liparis tanakae</name>
    <name type="common">Tanaka's snailfish</name>
    <dbReference type="NCBI Taxonomy" id="230148"/>
    <lineage>
        <taxon>Eukaryota</taxon>
        <taxon>Metazoa</taxon>
        <taxon>Chordata</taxon>
        <taxon>Craniata</taxon>
        <taxon>Vertebrata</taxon>
        <taxon>Euteleostomi</taxon>
        <taxon>Actinopterygii</taxon>
        <taxon>Neopterygii</taxon>
        <taxon>Teleostei</taxon>
        <taxon>Neoteleostei</taxon>
        <taxon>Acanthomorphata</taxon>
        <taxon>Eupercaria</taxon>
        <taxon>Perciformes</taxon>
        <taxon>Cottioidei</taxon>
        <taxon>Cottales</taxon>
        <taxon>Liparidae</taxon>
        <taxon>Liparis</taxon>
    </lineage>
</organism>
<gene>
    <name evidence="1" type="ORF">EYF80_037428</name>
</gene>
<protein>
    <submittedName>
        <fullName evidence="1">Uncharacterized protein</fullName>
    </submittedName>
</protein>
<evidence type="ECO:0000313" key="2">
    <source>
        <dbReference type="Proteomes" id="UP000314294"/>
    </source>
</evidence>
<evidence type="ECO:0000313" key="1">
    <source>
        <dbReference type="EMBL" id="TNN52345.1"/>
    </source>
</evidence>
<name>A0A4Z2GGT6_9TELE</name>
<sequence>MDGRQPPACSVALHPAALWRSTMLLCGAPPCCSVALHPAAATVGVEEESTQTHDFTHQTPGPYFLDLANLQARLQEVLLELLPPKALVVLVVVCRLLLGGDLRVLLGLQRGAAAPHAHAAPETPDEVVVAELGGLAPDAVGLLDLVRQNVVHPPPAVREEWAQPWIQRGALIRNTNPDDDNVDVKSYDGLVVPAVGVDEVRTRGLLLASDWQVVGPPHRVGQLPLLAA</sequence>